<dbReference type="AlphaFoldDB" id="A0AAN4ZN47"/>
<dbReference type="EMBL" id="BTRK01000003">
    <property type="protein sequence ID" value="GMR44422.1"/>
    <property type="molecule type" value="Genomic_DNA"/>
</dbReference>
<accession>A0AAN4ZN47</accession>
<evidence type="ECO:0000313" key="1">
    <source>
        <dbReference type="EMBL" id="GMR44422.1"/>
    </source>
</evidence>
<feature type="non-terminal residue" evidence="1">
    <location>
        <position position="91"/>
    </location>
</feature>
<sequence length="91" mass="10450">NLVQKAIDLLEQVKDNSEDPEEIRATIASIEMDRQMVQSSGKPSDSTFSNLLTSLVTSIDTAMEWIIEEKMERRIKKEEDVSEDDCDRDEE</sequence>
<name>A0AAN4ZN47_9BILA</name>
<protein>
    <submittedName>
        <fullName evidence="1">Uncharacterized protein</fullName>
    </submittedName>
</protein>
<organism evidence="1 2">
    <name type="scientific">Pristionchus mayeri</name>
    <dbReference type="NCBI Taxonomy" id="1317129"/>
    <lineage>
        <taxon>Eukaryota</taxon>
        <taxon>Metazoa</taxon>
        <taxon>Ecdysozoa</taxon>
        <taxon>Nematoda</taxon>
        <taxon>Chromadorea</taxon>
        <taxon>Rhabditida</taxon>
        <taxon>Rhabditina</taxon>
        <taxon>Diplogasteromorpha</taxon>
        <taxon>Diplogasteroidea</taxon>
        <taxon>Neodiplogasteridae</taxon>
        <taxon>Pristionchus</taxon>
    </lineage>
</organism>
<proteinExistence type="predicted"/>
<reference evidence="2" key="1">
    <citation type="submission" date="2022-10" db="EMBL/GenBank/DDBJ databases">
        <title>Genome assembly of Pristionchus species.</title>
        <authorList>
            <person name="Yoshida K."/>
            <person name="Sommer R.J."/>
        </authorList>
    </citation>
    <scope>NUCLEOTIDE SEQUENCE [LARGE SCALE GENOMIC DNA]</scope>
    <source>
        <strain evidence="2">RS5460</strain>
    </source>
</reference>
<comment type="caution">
    <text evidence="1">The sequence shown here is derived from an EMBL/GenBank/DDBJ whole genome shotgun (WGS) entry which is preliminary data.</text>
</comment>
<evidence type="ECO:0000313" key="2">
    <source>
        <dbReference type="Proteomes" id="UP001328107"/>
    </source>
</evidence>
<feature type="non-terminal residue" evidence="1">
    <location>
        <position position="1"/>
    </location>
</feature>
<keyword evidence="2" id="KW-1185">Reference proteome</keyword>
<gene>
    <name evidence="1" type="ORF">PMAYCL1PPCAC_14617</name>
</gene>
<dbReference type="Proteomes" id="UP001328107">
    <property type="component" value="Unassembled WGS sequence"/>
</dbReference>